<organism evidence="1 2">
    <name type="scientific">Exocentrus adspersus</name>
    <dbReference type="NCBI Taxonomy" id="1586481"/>
    <lineage>
        <taxon>Eukaryota</taxon>
        <taxon>Metazoa</taxon>
        <taxon>Ecdysozoa</taxon>
        <taxon>Arthropoda</taxon>
        <taxon>Hexapoda</taxon>
        <taxon>Insecta</taxon>
        <taxon>Pterygota</taxon>
        <taxon>Neoptera</taxon>
        <taxon>Endopterygota</taxon>
        <taxon>Coleoptera</taxon>
        <taxon>Polyphaga</taxon>
        <taxon>Cucujiformia</taxon>
        <taxon>Chrysomeloidea</taxon>
        <taxon>Cerambycidae</taxon>
        <taxon>Lamiinae</taxon>
        <taxon>Acanthocinini</taxon>
        <taxon>Exocentrus</taxon>
    </lineage>
</organism>
<gene>
    <name evidence="1" type="ORF">NQ315_007523</name>
</gene>
<dbReference type="Proteomes" id="UP001159042">
    <property type="component" value="Unassembled WGS sequence"/>
</dbReference>
<proteinExistence type="predicted"/>
<name>A0AAV8W765_9CUCU</name>
<sequence>MKFIHLLSSLIRNQVCSNRYLSGIIFKRTTRTLKPVGNKTSPSSTDMTRLGKFVHTNNDDELYEDLPIPETETEHTEYTRNIIFKNSEDDIIKGLNSCVSIEEVLNVVEKYVNVFEDKHAVQTILVLRHLQKIFNQYNDFSNKSDVFLESIKRDERFKTLLGCINSKVDDFNPDYLSYILLYLNKLGFPLEDSLIQTLVLKVRQHLLNDFDIAHCSRFLTTVFYESPSIRPYYFALPLIPLTVGHIEQCKSVHELYCLTICLNKLHKLVTHEVLKKYSTKVKEFLKMKMLTGTDYPTILKIIQFLNYPEWRDKSVLLTSECIMLLKDEMSVLKVEDLTILYEVFFKNQEPGDVLDNIQRRAAQFLNREDDVETSGIAKLRLFSSLIYFSSPIHRIQFRKHVGKYLNDYHDFSSLVLLRKVFSYVKVSDPKLCAQYWDMSLNILNEHPDINTVLKLCRNYIHFNTDVNNYRCYKFEYRILHYIKKVSANGYIFKS</sequence>
<keyword evidence="2" id="KW-1185">Reference proteome</keyword>
<evidence type="ECO:0000313" key="2">
    <source>
        <dbReference type="Proteomes" id="UP001159042"/>
    </source>
</evidence>
<accession>A0AAV8W765</accession>
<protein>
    <submittedName>
        <fullName evidence="1">Uncharacterized protein</fullName>
    </submittedName>
</protein>
<dbReference type="EMBL" id="JANEYG010000006">
    <property type="protein sequence ID" value="KAJ8922495.1"/>
    <property type="molecule type" value="Genomic_DNA"/>
</dbReference>
<evidence type="ECO:0000313" key="1">
    <source>
        <dbReference type="EMBL" id="KAJ8922495.1"/>
    </source>
</evidence>
<dbReference type="AlphaFoldDB" id="A0AAV8W765"/>
<comment type="caution">
    <text evidence="1">The sequence shown here is derived from an EMBL/GenBank/DDBJ whole genome shotgun (WGS) entry which is preliminary data.</text>
</comment>
<reference evidence="1 2" key="1">
    <citation type="journal article" date="2023" name="Insect Mol. Biol.">
        <title>Genome sequencing provides insights into the evolution of gene families encoding plant cell wall-degrading enzymes in longhorned beetles.</title>
        <authorList>
            <person name="Shin N.R."/>
            <person name="Okamura Y."/>
            <person name="Kirsch R."/>
            <person name="Pauchet Y."/>
        </authorList>
    </citation>
    <scope>NUCLEOTIDE SEQUENCE [LARGE SCALE GENOMIC DNA]</scope>
    <source>
        <strain evidence="1">EAD_L_NR</strain>
    </source>
</reference>